<feature type="compositionally biased region" description="Basic and acidic residues" evidence="1">
    <location>
        <begin position="90"/>
        <end position="100"/>
    </location>
</feature>
<feature type="region of interest" description="Disordered" evidence="1">
    <location>
        <begin position="1"/>
        <end position="107"/>
    </location>
</feature>
<keyword evidence="3" id="KW-1185">Reference proteome</keyword>
<feature type="compositionally biased region" description="Polar residues" evidence="1">
    <location>
        <begin position="9"/>
        <end position="21"/>
    </location>
</feature>
<dbReference type="EMBL" id="CAKKLH010000078">
    <property type="protein sequence ID" value="CAH0102235.1"/>
    <property type="molecule type" value="Genomic_DNA"/>
</dbReference>
<comment type="caution">
    <text evidence="2">The sequence shown here is derived from an EMBL/GenBank/DDBJ whole genome shotgun (WGS) entry which is preliminary data.</text>
</comment>
<dbReference type="Proteomes" id="UP000789390">
    <property type="component" value="Unassembled WGS sequence"/>
</dbReference>
<sequence length="107" mass="12410">MEFLLAPGSSATSTIRRSSFPPSAITPVTLHCSNTPIKQQTQDTITRHNHKTQTQDTNTRHKHKKTQDTNTKHITQDTKHKTQNPNTFHKTQDKYRDRNRNTHTQTH</sequence>
<gene>
    <name evidence="2" type="ORF">DGAL_LOCUS4626</name>
</gene>
<evidence type="ECO:0000256" key="1">
    <source>
        <dbReference type="SAM" id="MobiDB-lite"/>
    </source>
</evidence>
<reference evidence="2" key="1">
    <citation type="submission" date="2021-11" db="EMBL/GenBank/DDBJ databases">
        <authorList>
            <person name="Schell T."/>
        </authorList>
    </citation>
    <scope>NUCLEOTIDE SEQUENCE</scope>
    <source>
        <strain evidence="2">M5</strain>
    </source>
</reference>
<evidence type="ECO:0000313" key="2">
    <source>
        <dbReference type="EMBL" id="CAH0102235.1"/>
    </source>
</evidence>
<protein>
    <submittedName>
        <fullName evidence="2">Uncharacterized protein</fullName>
    </submittedName>
</protein>
<proteinExistence type="predicted"/>
<organism evidence="2 3">
    <name type="scientific">Daphnia galeata</name>
    <dbReference type="NCBI Taxonomy" id="27404"/>
    <lineage>
        <taxon>Eukaryota</taxon>
        <taxon>Metazoa</taxon>
        <taxon>Ecdysozoa</taxon>
        <taxon>Arthropoda</taxon>
        <taxon>Crustacea</taxon>
        <taxon>Branchiopoda</taxon>
        <taxon>Diplostraca</taxon>
        <taxon>Cladocera</taxon>
        <taxon>Anomopoda</taxon>
        <taxon>Daphniidae</taxon>
        <taxon>Daphnia</taxon>
    </lineage>
</organism>
<feature type="compositionally biased region" description="Polar residues" evidence="1">
    <location>
        <begin position="31"/>
        <end position="44"/>
    </location>
</feature>
<accession>A0A8J2RM47</accession>
<evidence type="ECO:0000313" key="3">
    <source>
        <dbReference type="Proteomes" id="UP000789390"/>
    </source>
</evidence>
<dbReference type="AlphaFoldDB" id="A0A8J2RM47"/>
<name>A0A8J2RM47_9CRUS</name>
<feature type="compositionally biased region" description="Basic and acidic residues" evidence="1">
    <location>
        <begin position="66"/>
        <end position="80"/>
    </location>
</feature>